<accession>A0A5C2T3A6</accession>
<keyword evidence="2" id="KW-1185">Reference proteome</keyword>
<dbReference type="AlphaFoldDB" id="A0A5C2T3A6"/>
<proteinExistence type="predicted"/>
<evidence type="ECO:0000313" key="1">
    <source>
        <dbReference type="EMBL" id="RPD66776.1"/>
    </source>
</evidence>
<dbReference type="EMBL" id="ML122250">
    <property type="protein sequence ID" value="RPD66776.1"/>
    <property type="molecule type" value="Genomic_DNA"/>
</dbReference>
<evidence type="ECO:0008006" key="3">
    <source>
        <dbReference type="Google" id="ProtNLM"/>
    </source>
</evidence>
<evidence type="ECO:0000313" key="2">
    <source>
        <dbReference type="Proteomes" id="UP000313359"/>
    </source>
</evidence>
<reference evidence="1" key="1">
    <citation type="journal article" date="2018" name="Genome Biol. Evol.">
        <title>Genomics and development of Lentinus tigrinus, a white-rot wood-decaying mushroom with dimorphic fruiting bodies.</title>
        <authorList>
            <person name="Wu B."/>
            <person name="Xu Z."/>
            <person name="Knudson A."/>
            <person name="Carlson A."/>
            <person name="Chen N."/>
            <person name="Kovaka S."/>
            <person name="LaButti K."/>
            <person name="Lipzen A."/>
            <person name="Pennachio C."/>
            <person name="Riley R."/>
            <person name="Schakwitz W."/>
            <person name="Umezawa K."/>
            <person name="Ohm R.A."/>
            <person name="Grigoriev I.V."/>
            <person name="Nagy L.G."/>
            <person name="Gibbons J."/>
            <person name="Hibbett D."/>
        </authorList>
    </citation>
    <scope>NUCLEOTIDE SEQUENCE [LARGE SCALE GENOMIC DNA]</scope>
    <source>
        <strain evidence="1">ALCF2SS1-6</strain>
    </source>
</reference>
<protein>
    <recommendedName>
        <fullName evidence="3">F-box domain-containing protein</fullName>
    </recommendedName>
</protein>
<organism evidence="1 2">
    <name type="scientific">Lentinus tigrinus ALCF2SS1-6</name>
    <dbReference type="NCBI Taxonomy" id="1328759"/>
    <lineage>
        <taxon>Eukaryota</taxon>
        <taxon>Fungi</taxon>
        <taxon>Dikarya</taxon>
        <taxon>Basidiomycota</taxon>
        <taxon>Agaricomycotina</taxon>
        <taxon>Agaricomycetes</taxon>
        <taxon>Polyporales</taxon>
        <taxon>Polyporaceae</taxon>
        <taxon>Lentinus</taxon>
    </lineage>
</organism>
<dbReference type="OrthoDB" id="2747359at2759"/>
<name>A0A5C2T3A6_9APHY</name>
<sequence length="332" mass="36985">MEVLPYELLRDIFILACTDGGLTACSLSLVSRHIHDTSRPFRFHSVVLRCGTPSKMANFLATFALERARAPGATPLLKHLYLASPATSSYHWFPRYVHPPNQWPHFSSAFVGHALALLALVATELETLVLVQCPSQFLDPLGRTGFPRLRELTVVGGRDIASGCLEAEVDMPLPLYPRLARLNVVSPTVLMSHWIKHAPNVTHLRVSGSGRQDFIDVDLEQVLLRGMHDNNLESAPVFAHLELFTVQVYNIPNSLLSLRNPRSSDIRGRFTQSAVAEVQTDACGGFDVQPTITLQNVEDLEKTTFHRWMDRVEGGDGWWSLNESLENAVVES</sequence>
<dbReference type="Proteomes" id="UP000313359">
    <property type="component" value="Unassembled WGS sequence"/>
</dbReference>
<gene>
    <name evidence="1" type="ORF">L227DRAFT_568993</name>
</gene>